<organism evidence="2 3">
    <name type="scientific">Mytilus coruscus</name>
    <name type="common">Sea mussel</name>
    <dbReference type="NCBI Taxonomy" id="42192"/>
    <lineage>
        <taxon>Eukaryota</taxon>
        <taxon>Metazoa</taxon>
        <taxon>Spiralia</taxon>
        <taxon>Lophotrochozoa</taxon>
        <taxon>Mollusca</taxon>
        <taxon>Bivalvia</taxon>
        <taxon>Autobranchia</taxon>
        <taxon>Pteriomorphia</taxon>
        <taxon>Mytilida</taxon>
        <taxon>Mytiloidea</taxon>
        <taxon>Mytilidae</taxon>
        <taxon>Mytilinae</taxon>
        <taxon>Mytilus</taxon>
    </lineage>
</organism>
<evidence type="ECO:0000313" key="2">
    <source>
        <dbReference type="EMBL" id="CAC5364262.1"/>
    </source>
</evidence>
<reference evidence="2 3" key="1">
    <citation type="submission" date="2020-06" db="EMBL/GenBank/DDBJ databases">
        <authorList>
            <person name="Li R."/>
            <person name="Bekaert M."/>
        </authorList>
    </citation>
    <scope>NUCLEOTIDE SEQUENCE [LARGE SCALE GENOMIC DNA]</scope>
    <source>
        <strain evidence="3">wild</strain>
    </source>
</reference>
<keyword evidence="3" id="KW-1185">Reference proteome</keyword>
<keyword evidence="1" id="KW-0812">Transmembrane</keyword>
<dbReference type="OrthoDB" id="6138362at2759"/>
<evidence type="ECO:0000313" key="3">
    <source>
        <dbReference type="Proteomes" id="UP000507470"/>
    </source>
</evidence>
<keyword evidence="1" id="KW-0472">Membrane</keyword>
<evidence type="ECO:0000256" key="1">
    <source>
        <dbReference type="SAM" id="Phobius"/>
    </source>
</evidence>
<dbReference type="Proteomes" id="UP000507470">
    <property type="component" value="Unassembled WGS sequence"/>
</dbReference>
<proteinExistence type="predicted"/>
<protein>
    <submittedName>
        <fullName evidence="2">Uncharacterized protein</fullName>
    </submittedName>
</protein>
<gene>
    <name evidence="2" type="ORF">MCOR_5373</name>
</gene>
<dbReference type="AlphaFoldDB" id="A0A6J8A8W7"/>
<name>A0A6J8A8W7_MYTCO</name>
<sequence length="169" mass="18867">MSYVSVFINAIVVALMAVYVYENERRIGEMSVRHDLKVLALERKLVDEIKAGIDKLTEIENQLLKSQEKEVTYVRWGKTTCDGSNTETIYSGQVGGGHYSHSGASVNYICLPNNPDVAQPLKLHDHYAYLYGGEYEIFGHNQPKGIRSDILNHDVACAACLAKGKHHQS</sequence>
<keyword evidence="1" id="KW-1133">Transmembrane helix</keyword>
<accession>A0A6J8A8W7</accession>
<dbReference type="EMBL" id="CACVKT020000961">
    <property type="protein sequence ID" value="CAC5364262.1"/>
    <property type="molecule type" value="Genomic_DNA"/>
</dbReference>
<feature type="transmembrane region" description="Helical" evidence="1">
    <location>
        <begin position="6"/>
        <end position="21"/>
    </location>
</feature>